<protein>
    <submittedName>
        <fullName evidence="2">Putative phosphohydrolase, MPP superfamily</fullName>
    </submittedName>
</protein>
<organism evidence="2 3">
    <name type="scientific">Natranaeroarchaeum sulfidigenes</name>
    <dbReference type="NCBI Taxonomy" id="2784880"/>
    <lineage>
        <taxon>Archaea</taxon>
        <taxon>Methanobacteriati</taxon>
        <taxon>Methanobacteriota</taxon>
        <taxon>Stenosarchaea group</taxon>
        <taxon>Halobacteria</taxon>
        <taxon>Halobacteriales</taxon>
        <taxon>Natronoarchaeaceae</taxon>
        <taxon>Natranaeroarchaeum</taxon>
    </lineage>
</organism>
<dbReference type="SUPFAM" id="SSF56300">
    <property type="entry name" value="Metallo-dependent phosphatases"/>
    <property type="match status" value="1"/>
</dbReference>
<evidence type="ECO:0000259" key="1">
    <source>
        <dbReference type="Pfam" id="PF00149"/>
    </source>
</evidence>
<dbReference type="PIRSF" id="PIRSF000887">
    <property type="entry name" value="Pesterase_MJ0037"/>
    <property type="match status" value="1"/>
</dbReference>
<dbReference type="InterPro" id="IPR029052">
    <property type="entry name" value="Metallo-depent_PP-like"/>
</dbReference>
<gene>
    <name evidence="2" type="ORF">AArcS_1345</name>
</gene>
<proteinExistence type="predicted"/>
<dbReference type="Proteomes" id="UP000663586">
    <property type="component" value="Chromosome"/>
</dbReference>
<dbReference type="GO" id="GO:0016787">
    <property type="term" value="F:hydrolase activity"/>
    <property type="evidence" value="ECO:0007669"/>
    <property type="project" value="UniProtKB-KW"/>
</dbReference>
<dbReference type="Pfam" id="PF00149">
    <property type="entry name" value="Metallophos"/>
    <property type="match status" value="1"/>
</dbReference>
<dbReference type="InterPro" id="IPR024173">
    <property type="entry name" value="Pesterase_MJ0037-like"/>
</dbReference>
<dbReference type="AlphaFoldDB" id="A0A897MKC4"/>
<dbReference type="Gene3D" id="3.60.21.10">
    <property type="match status" value="1"/>
</dbReference>
<dbReference type="RefSeq" id="WP_238479705.1">
    <property type="nucleotide sequence ID" value="NZ_CP064786.1"/>
</dbReference>
<dbReference type="InterPro" id="IPR004843">
    <property type="entry name" value="Calcineurin-like_PHP"/>
</dbReference>
<sequence>MAGTTDPRIGRRSIYVPDADALVLADLHVGRDAASNVELPLGERGDLLDRVRQLLDRFEPGTVVFAGDILHAFDTVPLQASRTLTAIVELVEDAAASPVAVIGNHDRLLDDVWDGDTVEEYRLDDERTVVLHGHEPPTADADRYVIGHDHPAIEIEGQRRPCYLVGEGVYEGSDVLVLPAFNRLAPGILLNRTHQLGSPLIDDLDEFRPIVRDVDTGETYRFPPLGEFRQLL</sequence>
<accession>A0A897MKC4</accession>
<name>A0A897MKC4_9EURY</name>
<dbReference type="PANTHER" id="PTHR39323">
    <property type="entry name" value="BLR1149 PROTEIN"/>
    <property type="match status" value="1"/>
</dbReference>
<reference evidence="2" key="1">
    <citation type="submission" date="2020-11" db="EMBL/GenBank/DDBJ databases">
        <title>Carbohydrate-dependent, anaerobic sulfur respiration: A novel catabolism in halophilic archaea.</title>
        <authorList>
            <person name="Sorokin D.Y."/>
            <person name="Messina E."/>
            <person name="Smedile F."/>
            <person name="La Cono V."/>
            <person name="Hallsworth J.E."/>
            <person name="Yakimov M.M."/>
        </authorList>
    </citation>
    <scope>NUCLEOTIDE SEQUENCE</scope>
    <source>
        <strain evidence="2">AArc-S</strain>
    </source>
</reference>
<dbReference type="KEGG" id="hara:AArcS_1345"/>
<evidence type="ECO:0000313" key="3">
    <source>
        <dbReference type="Proteomes" id="UP000663586"/>
    </source>
</evidence>
<evidence type="ECO:0000313" key="2">
    <source>
        <dbReference type="EMBL" id="QSG02560.1"/>
    </source>
</evidence>
<dbReference type="EMBL" id="CP064786">
    <property type="protein sequence ID" value="QSG02560.1"/>
    <property type="molecule type" value="Genomic_DNA"/>
</dbReference>
<dbReference type="GeneID" id="70684728"/>
<feature type="domain" description="Calcineurin-like phosphoesterase" evidence="1">
    <location>
        <begin position="22"/>
        <end position="113"/>
    </location>
</feature>
<keyword evidence="2" id="KW-0378">Hydrolase</keyword>
<dbReference type="PANTHER" id="PTHR39323:SF1">
    <property type="entry name" value="BLR1149 PROTEIN"/>
    <property type="match status" value="1"/>
</dbReference>
<keyword evidence="3" id="KW-1185">Reference proteome</keyword>